<feature type="coiled-coil region" evidence="1">
    <location>
        <begin position="256"/>
        <end position="294"/>
    </location>
</feature>
<evidence type="ECO:0000256" key="2">
    <source>
        <dbReference type="SAM" id="SignalP"/>
    </source>
</evidence>
<proteinExistence type="predicted"/>
<organism evidence="3 4">
    <name type="scientific">Pedobacter hiemivivus</name>
    <dbReference type="NCBI Taxonomy" id="2530454"/>
    <lineage>
        <taxon>Bacteria</taxon>
        <taxon>Pseudomonadati</taxon>
        <taxon>Bacteroidota</taxon>
        <taxon>Sphingobacteriia</taxon>
        <taxon>Sphingobacteriales</taxon>
        <taxon>Sphingobacteriaceae</taxon>
        <taxon>Pedobacter</taxon>
    </lineage>
</organism>
<dbReference type="RefSeq" id="WP_136881974.1">
    <property type="nucleotide sequence ID" value="NZ_SWDX01000012.1"/>
</dbReference>
<reference evidence="3 4" key="1">
    <citation type="submission" date="2019-04" db="EMBL/GenBank/DDBJ databases">
        <title>Pedobacter sp. RP-1-16 sp. nov., isolated from Arctic soil.</title>
        <authorList>
            <person name="Dahal R.H."/>
            <person name="Kim D.-U."/>
        </authorList>
    </citation>
    <scope>NUCLEOTIDE SEQUENCE [LARGE SCALE GENOMIC DNA]</scope>
    <source>
        <strain evidence="3 4">RP-1-16</strain>
    </source>
</reference>
<feature type="chain" id="PRO_5020362820" description="BZIP transcription factor" evidence="2">
    <location>
        <begin position="20"/>
        <end position="296"/>
    </location>
</feature>
<keyword evidence="2" id="KW-0732">Signal</keyword>
<dbReference type="AlphaFoldDB" id="A0A4U1G2S9"/>
<protein>
    <recommendedName>
        <fullName evidence="5">BZIP transcription factor</fullName>
    </recommendedName>
</protein>
<evidence type="ECO:0000313" key="3">
    <source>
        <dbReference type="EMBL" id="TKC56603.1"/>
    </source>
</evidence>
<gene>
    <name evidence="3" type="ORF">FBD94_23100</name>
</gene>
<feature type="signal peptide" evidence="2">
    <location>
        <begin position="1"/>
        <end position="19"/>
    </location>
</feature>
<dbReference type="Proteomes" id="UP000309594">
    <property type="component" value="Unassembled WGS sequence"/>
</dbReference>
<evidence type="ECO:0000313" key="4">
    <source>
        <dbReference type="Proteomes" id="UP000309594"/>
    </source>
</evidence>
<sequence>MKPCLLLITFAFSSLISTAQYNTFPASGNVGIGISSPLQKLTIRSSGTLTGNSSTDYDFGITDGSTYQIQLLGLVNSIGNYGLFQVVKGGIGAGNLVLQTQGGNVGIGSTIPEAKLHIQSDANTSGAPSNSQVIISGITNPEKRLSLAYNTSSNYAELQSQAYSGAYTTITLNPNGGNVGIGTNDPKDYRLAVNGKIRAQEIKVEASPWPDYVFTNSYSLPTLQETEKHIKENGHLPGIPSAAEVKANGIDLGEMNAKLLQKIEELTLHLIELKKQSELRDEKQNKEIAELKSKLK</sequence>
<evidence type="ECO:0000256" key="1">
    <source>
        <dbReference type="SAM" id="Coils"/>
    </source>
</evidence>
<accession>A0A4U1G2S9</accession>
<evidence type="ECO:0008006" key="5">
    <source>
        <dbReference type="Google" id="ProtNLM"/>
    </source>
</evidence>
<dbReference type="EMBL" id="SWDX01000012">
    <property type="protein sequence ID" value="TKC56603.1"/>
    <property type="molecule type" value="Genomic_DNA"/>
</dbReference>
<name>A0A4U1G2S9_9SPHI</name>
<keyword evidence="1" id="KW-0175">Coiled coil</keyword>
<comment type="caution">
    <text evidence="3">The sequence shown here is derived from an EMBL/GenBank/DDBJ whole genome shotgun (WGS) entry which is preliminary data.</text>
</comment>